<sequence length="18" mass="1797">MGPLGEGVLEGRRGQGPS</sequence>
<dbReference type="Proteomes" id="UP000324222">
    <property type="component" value="Unassembled WGS sequence"/>
</dbReference>
<organism evidence="1 2">
    <name type="scientific">Portunus trituberculatus</name>
    <name type="common">Swimming crab</name>
    <name type="synonym">Neptunus trituberculatus</name>
    <dbReference type="NCBI Taxonomy" id="210409"/>
    <lineage>
        <taxon>Eukaryota</taxon>
        <taxon>Metazoa</taxon>
        <taxon>Ecdysozoa</taxon>
        <taxon>Arthropoda</taxon>
        <taxon>Crustacea</taxon>
        <taxon>Multicrustacea</taxon>
        <taxon>Malacostraca</taxon>
        <taxon>Eumalacostraca</taxon>
        <taxon>Eucarida</taxon>
        <taxon>Decapoda</taxon>
        <taxon>Pleocyemata</taxon>
        <taxon>Brachyura</taxon>
        <taxon>Eubrachyura</taxon>
        <taxon>Portunoidea</taxon>
        <taxon>Portunidae</taxon>
        <taxon>Portuninae</taxon>
        <taxon>Portunus</taxon>
    </lineage>
</organism>
<accession>A0A5B7KCU5</accession>
<protein>
    <submittedName>
        <fullName evidence="1">Uncharacterized protein</fullName>
    </submittedName>
</protein>
<dbReference type="EMBL" id="VSRR010134646">
    <property type="protein sequence ID" value="MPD03108.1"/>
    <property type="molecule type" value="Genomic_DNA"/>
</dbReference>
<dbReference type="AlphaFoldDB" id="A0A5B7KCU5"/>
<name>A0A5B7KCU5_PORTR</name>
<keyword evidence="2" id="KW-1185">Reference proteome</keyword>
<evidence type="ECO:0000313" key="1">
    <source>
        <dbReference type="EMBL" id="MPD03108.1"/>
    </source>
</evidence>
<gene>
    <name evidence="1" type="ORF">E2C01_098728</name>
</gene>
<reference evidence="1 2" key="1">
    <citation type="submission" date="2019-05" db="EMBL/GenBank/DDBJ databases">
        <title>Another draft genome of Portunus trituberculatus and its Hox gene families provides insights of decapod evolution.</title>
        <authorList>
            <person name="Jeong J.-H."/>
            <person name="Song I."/>
            <person name="Kim S."/>
            <person name="Choi T."/>
            <person name="Kim D."/>
            <person name="Ryu S."/>
            <person name="Kim W."/>
        </authorList>
    </citation>
    <scope>NUCLEOTIDE SEQUENCE [LARGE SCALE GENOMIC DNA]</scope>
    <source>
        <tissue evidence="1">Muscle</tissue>
    </source>
</reference>
<proteinExistence type="predicted"/>
<evidence type="ECO:0000313" key="2">
    <source>
        <dbReference type="Proteomes" id="UP000324222"/>
    </source>
</evidence>
<comment type="caution">
    <text evidence="1">The sequence shown here is derived from an EMBL/GenBank/DDBJ whole genome shotgun (WGS) entry which is preliminary data.</text>
</comment>